<sequence length="830" mass="89009">MKRLYLIFSVVIVALVIFSCGIKIPEKAPEKVKLQYTKHLEFPITTLDFKIKDLVDDFEGQLGADMTLVKTDPVEIKYATEVVFSPGTFLKGIENELQNKLSEFGGRFDLSIDTNYLATQFHGSIDLPELQPVEQTISNPEIEIPDLTIISGQDLPVSSGQNNFSIPTSFLSTLIFDEANLKSVDVYLQISNVTASNPVLIVDGVSYSITLGTKTLSNILLKKSSSVILRFNSASAGIAKITLEFRNQKLNYFKNLDASQLDEEKISLDISQSISVVSGTWKLALDGNVGIQIIVAGFSGNITQTYTAKSGSSTIGSGSSYSLNASIALDETKKFTVGDGIQISGTIELTGTVSADFRIAPKVKFTPNVQVKKIEDYPVSLTVPLPENVTALSFTSGSGYMLLSFEGINITGVSGTFGSNALEMLSGHIKVPFGGISLPAVLNANISGDVGSGGIFYSLSLPNDQNIIIASATISGVSADPVVINQPVPAAVSQLADSATATIIVKLNYDVSNITGLNLNITSNFFDVGNGTHPLSGPGIIELKSENKNFDFSTFTNFSLTLTPNIPSAITVNNVNIRDGVRLSIEPVLEKFEISSVDIKPQTYSEDFGTVVDFGDVFSGDFGFLKELDFALNALLGFEITESTIPATMTLYISGDPVNLTKGETANIGDMIKQLIKDGSALELSITLQTGSGELTKDSEIRAWLDLTIPLQANTPNTDVVINEGTIDLSTLNQVKDIVELAQLKFGTYSNTTGLKAKLKLGDDVTITLTDTQPTIELNKAQIETLADTAVPYKIMLPANSTIALNYNGQLNVAPYLSVDLKVATEVSLK</sequence>
<dbReference type="OrthoDB" id="38668at2"/>
<evidence type="ECO:0000313" key="1">
    <source>
        <dbReference type="EMBL" id="SHN51933.1"/>
    </source>
</evidence>
<dbReference type="Proteomes" id="UP000184207">
    <property type="component" value="Unassembled WGS sequence"/>
</dbReference>
<organism evidence="1 2">
    <name type="scientific">Fervidobacterium gondwanense DSM 13020</name>
    <dbReference type="NCBI Taxonomy" id="1121883"/>
    <lineage>
        <taxon>Bacteria</taxon>
        <taxon>Thermotogati</taxon>
        <taxon>Thermotogota</taxon>
        <taxon>Thermotogae</taxon>
        <taxon>Thermotogales</taxon>
        <taxon>Fervidobacteriaceae</taxon>
        <taxon>Fervidobacterium</taxon>
    </lineage>
</organism>
<dbReference type="AlphaFoldDB" id="A0A1M7S0B1"/>
<gene>
    <name evidence="1" type="ORF">SAMN02745226_00394</name>
</gene>
<accession>A0A1M7S0B1</accession>
<protein>
    <submittedName>
        <fullName evidence="1">Uncharacterized protein</fullName>
    </submittedName>
</protein>
<dbReference type="RefSeq" id="WP_072757737.1">
    <property type="nucleotide sequence ID" value="NZ_FRDJ01000001.1"/>
</dbReference>
<dbReference type="STRING" id="1121883.SAMN02745226_00394"/>
<reference evidence="2" key="1">
    <citation type="submission" date="2016-12" db="EMBL/GenBank/DDBJ databases">
        <authorList>
            <person name="Varghese N."/>
            <person name="Submissions S."/>
        </authorList>
    </citation>
    <scope>NUCLEOTIDE SEQUENCE [LARGE SCALE GENOMIC DNA]</scope>
    <source>
        <strain evidence="2">DSM 13020</strain>
    </source>
</reference>
<name>A0A1M7S0B1_FERGO</name>
<dbReference type="EMBL" id="FRDJ01000001">
    <property type="protein sequence ID" value="SHN51933.1"/>
    <property type="molecule type" value="Genomic_DNA"/>
</dbReference>
<keyword evidence="2" id="KW-1185">Reference proteome</keyword>
<evidence type="ECO:0000313" key="2">
    <source>
        <dbReference type="Proteomes" id="UP000184207"/>
    </source>
</evidence>
<dbReference type="PROSITE" id="PS51257">
    <property type="entry name" value="PROKAR_LIPOPROTEIN"/>
    <property type="match status" value="1"/>
</dbReference>
<proteinExistence type="predicted"/>